<dbReference type="Pfam" id="PF07690">
    <property type="entry name" value="MFS_1"/>
    <property type="match status" value="1"/>
</dbReference>
<dbReference type="SUPFAM" id="SSF103473">
    <property type="entry name" value="MFS general substrate transporter"/>
    <property type="match status" value="1"/>
</dbReference>
<dbReference type="InterPro" id="IPR011701">
    <property type="entry name" value="MFS"/>
</dbReference>
<dbReference type="PROSITE" id="PS50850">
    <property type="entry name" value="MFS"/>
    <property type="match status" value="1"/>
</dbReference>
<evidence type="ECO:0000256" key="3">
    <source>
        <dbReference type="ARBA" id="ARBA00022475"/>
    </source>
</evidence>
<comment type="subcellular location">
    <subcellularLocation>
        <location evidence="1">Cell membrane</location>
        <topology evidence="1">Multi-pass membrane protein</topology>
    </subcellularLocation>
</comment>
<dbReference type="GO" id="GO:0022857">
    <property type="term" value="F:transmembrane transporter activity"/>
    <property type="evidence" value="ECO:0007669"/>
    <property type="project" value="InterPro"/>
</dbReference>
<keyword evidence="4 8" id="KW-0812">Transmembrane</keyword>
<name>A0A561E6W3_9MICO</name>
<feature type="transmembrane region" description="Helical" evidence="8">
    <location>
        <begin position="102"/>
        <end position="125"/>
    </location>
</feature>
<dbReference type="GO" id="GO:0005886">
    <property type="term" value="C:plasma membrane"/>
    <property type="evidence" value="ECO:0007669"/>
    <property type="project" value="UniProtKB-SubCell"/>
</dbReference>
<feature type="transmembrane region" description="Helical" evidence="8">
    <location>
        <begin position="33"/>
        <end position="54"/>
    </location>
</feature>
<sequence>MRTSAASARGSGDGAALSPTATPTSTRLWSPGLVAICLGYFMVILDTTIVNVAVPALRAGLHTDVMGVEWVIDGYLLMLAALVLSGGVFADRFGPRRIFQIGLGIFVAASIVCGIAPDVLVLVIARLIQGVGAAMSVPASLALLRAAFPDAGLRARAIGLWGAIAGVAAASGPIFGGILVTTIGWRLVFFVNVPIGLAAMLMTARYVASPAADKRHLDPAAQVIAVLALAALTTALIEGGAHGISPWVIAAGVTFVVAVGLFIVTERRSAHPILPLTLFSSASFSAGNAIGLLINLGFYGELFVLNLYLQEERGYSALLAGFALLPQMGVVALGSALSGRFTARVGSPRPTLLIGLFVGGAGFVSLLVAGAHTSYVLLVVPLIAAGFGMAFTMPAATIAVVDGVPASRAGLASGAINAARQLGGVIGIAVLGALVTGHGSQFIDGLHLAVVTAGGAFWLGGVIAFVAVRRHTAPPRPI</sequence>
<evidence type="ECO:0000256" key="6">
    <source>
        <dbReference type="ARBA" id="ARBA00023136"/>
    </source>
</evidence>
<feature type="domain" description="Major facilitator superfamily (MFS) profile" evidence="9">
    <location>
        <begin position="32"/>
        <end position="472"/>
    </location>
</feature>
<organism evidence="10 11">
    <name type="scientific">Rudaeicoccus suwonensis</name>
    <dbReference type="NCBI Taxonomy" id="657409"/>
    <lineage>
        <taxon>Bacteria</taxon>
        <taxon>Bacillati</taxon>
        <taxon>Actinomycetota</taxon>
        <taxon>Actinomycetes</taxon>
        <taxon>Micrococcales</taxon>
        <taxon>Dermacoccaceae</taxon>
        <taxon>Rudaeicoccus</taxon>
    </lineage>
</organism>
<accession>A0A561E6W3</accession>
<dbReference type="AlphaFoldDB" id="A0A561E6W3"/>
<evidence type="ECO:0000256" key="8">
    <source>
        <dbReference type="SAM" id="Phobius"/>
    </source>
</evidence>
<keyword evidence="11" id="KW-1185">Reference proteome</keyword>
<feature type="transmembrane region" description="Helical" evidence="8">
    <location>
        <begin position="276"/>
        <end position="298"/>
    </location>
</feature>
<feature type="transmembrane region" description="Helical" evidence="8">
    <location>
        <begin position="446"/>
        <end position="468"/>
    </location>
</feature>
<evidence type="ECO:0000256" key="7">
    <source>
        <dbReference type="SAM" id="MobiDB-lite"/>
    </source>
</evidence>
<dbReference type="PRINTS" id="PR01036">
    <property type="entry name" value="TCRTETB"/>
</dbReference>
<dbReference type="NCBIfam" id="TIGR00711">
    <property type="entry name" value="efflux_EmrB"/>
    <property type="match status" value="1"/>
</dbReference>
<dbReference type="PANTHER" id="PTHR42718">
    <property type="entry name" value="MAJOR FACILITATOR SUPERFAMILY MULTIDRUG TRANSPORTER MFSC"/>
    <property type="match status" value="1"/>
</dbReference>
<dbReference type="CDD" id="cd17321">
    <property type="entry name" value="MFS_MMR_MDR_like"/>
    <property type="match status" value="1"/>
</dbReference>
<comment type="caution">
    <text evidence="10">The sequence shown here is derived from an EMBL/GenBank/DDBJ whole genome shotgun (WGS) entry which is preliminary data.</text>
</comment>
<evidence type="ECO:0000256" key="5">
    <source>
        <dbReference type="ARBA" id="ARBA00022989"/>
    </source>
</evidence>
<keyword evidence="6 8" id="KW-0472">Membrane</keyword>
<feature type="transmembrane region" description="Helical" evidence="8">
    <location>
        <begin position="318"/>
        <end position="339"/>
    </location>
</feature>
<feature type="transmembrane region" description="Helical" evidence="8">
    <location>
        <begin position="220"/>
        <end position="237"/>
    </location>
</feature>
<feature type="transmembrane region" description="Helical" evidence="8">
    <location>
        <begin position="243"/>
        <end position="264"/>
    </location>
</feature>
<evidence type="ECO:0000313" key="11">
    <source>
        <dbReference type="Proteomes" id="UP000318297"/>
    </source>
</evidence>
<feature type="transmembrane region" description="Helical" evidence="8">
    <location>
        <begin position="160"/>
        <end position="181"/>
    </location>
</feature>
<dbReference type="EMBL" id="VIVQ01000001">
    <property type="protein sequence ID" value="TWE11300.1"/>
    <property type="molecule type" value="Genomic_DNA"/>
</dbReference>
<protein>
    <submittedName>
        <fullName evidence="10">DHA2 family methylenomycin A resistance protein-like MFS transporter</fullName>
    </submittedName>
</protein>
<evidence type="ECO:0000256" key="4">
    <source>
        <dbReference type="ARBA" id="ARBA00022692"/>
    </source>
</evidence>
<dbReference type="InterPro" id="IPR020846">
    <property type="entry name" value="MFS_dom"/>
</dbReference>
<keyword evidence="5 8" id="KW-1133">Transmembrane helix</keyword>
<feature type="transmembrane region" description="Helical" evidence="8">
    <location>
        <begin position="375"/>
        <end position="401"/>
    </location>
</feature>
<dbReference type="PANTHER" id="PTHR42718:SF40">
    <property type="entry name" value="METHYLENOMYCIN A RESISTANCE PROTEIN"/>
    <property type="match status" value="1"/>
</dbReference>
<evidence type="ECO:0000313" key="10">
    <source>
        <dbReference type="EMBL" id="TWE11300.1"/>
    </source>
</evidence>
<keyword evidence="3" id="KW-1003">Cell membrane</keyword>
<dbReference type="RefSeq" id="WP_211841548.1">
    <property type="nucleotide sequence ID" value="NZ_VIVQ01000001.1"/>
</dbReference>
<feature type="transmembrane region" description="Helical" evidence="8">
    <location>
        <begin position="74"/>
        <end position="90"/>
    </location>
</feature>
<dbReference type="InterPro" id="IPR004638">
    <property type="entry name" value="EmrB-like"/>
</dbReference>
<feature type="transmembrane region" description="Helical" evidence="8">
    <location>
        <begin position="187"/>
        <end position="208"/>
    </location>
</feature>
<dbReference type="Proteomes" id="UP000318297">
    <property type="component" value="Unassembled WGS sequence"/>
</dbReference>
<reference evidence="10 11" key="1">
    <citation type="submission" date="2019-06" db="EMBL/GenBank/DDBJ databases">
        <title>Sequencing the genomes of 1000 actinobacteria strains.</title>
        <authorList>
            <person name="Klenk H.-P."/>
        </authorList>
    </citation>
    <scope>NUCLEOTIDE SEQUENCE [LARGE SCALE GENOMIC DNA]</scope>
    <source>
        <strain evidence="10 11">DSM 19560</strain>
    </source>
</reference>
<dbReference type="Gene3D" id="1.20.1250.20">
    <property type="entry name" value="MFS general substrate transporter like domains"/>
    <property type="match status" value="1"/>
</dbReference>
<evidence type="ECO:0000256" key="1">
    <source>
        <dbReference type="ARBA" id="ARBA00004651"/>
    </source>
</evidence>
<evidence type="ECO:0000259" key="9">
    <source>
        <dbReference type="PROSITE" id="PS50850"/>
    </source>
</evidence>
<dbReference type="Gene3D" id="1.20.1720.10">
    <property type="entry name" value="Multidrug resistance protein D"/>
    <property type="match status" value="1"/>
</dbReference>
<feature type="region of interest" description="Disordered" evidence="7">
    <location>
        <begin position="1"/>
        <end position="23"/>
    </location>
</feature>
<proteinExistence type="predicted"/>
<gene>
    <name evidence="10" type="ORF">BKA23_0062</name>
</gene>
<dbReference type="InterPro" id="IPR036259">
    <property type="entry name" value="MFS_trans_sf"/>
</dbReference>
<evidence type="ECO:0000256" key="2">
    <source>
        <dbReference type="ARBA" id="ARBA00022448"/>
    </source>
</evidence>
<feature type="transmembrane region" description="Helical" evidence="8">
    <location>
        <begin position="351"/>
        <end position="369"/>
    </location>
</feature>
<keyword evidence="2" id="KW-0813">Transport</keyword>